<reference evidence="3 4" key="1">
    <citation type="submission" date="2009-08" db="EMBL/GenBank/DDBJ databases">
        <title>The Genome Sequence of Spizellomyces punctatus strain DAOM BR117.</title>
        <authorList>
            <consortium name="The Broad Institute Genome Sequencing Platform"/>
            <person name="Russ C."/>
            <person name="Cuomo C."/>
            <person name="Shea T."/>
            <person name="Young S.K."/>
            <person name="Zeng Q."/>
            <person name="Koehrsen M."/>
            <person name="Haas B."/>
            <person name="Borodovsky M."/>
            <person name="Guigo R."/>
            <person name="Alvarado L."/>
            <person name="Berlin A."/>
            <person name="Bochicchio J."/>
            <person name="Borenstein D."/>
            <person name="Chapman S."/>
            <person name="Chen Z."/>
            <person name="Engels R."/>
            <person name="Freedman E."/>
            <person name="Gellesch M."/>
            <person name="Goldberg J."/>
            <person name="Griggs A."/>
            <person name="Gujja S."/>
            <person name="Heiman D."/>
            <person name="Hepburn T."/>
            <person name="Howarth C."/>
            <person name="Jen D."/>
            <person name="Larson L."/>
            <person name="Lewis B."/>
            <person name="Mehta T."/>
            <person name="Park D."/>
            <person name="Pearson M."/>
            <person name="Roberts A."/>
            <person name="Saif S."/>
            <person name="Shenoy N."/>
            <person name="Sisk P."/>
            <person name="Stolte C."/>
            <person name="Sykes S."/>
            <person name="Thomson T."/>
            <person name="Walk T."/>
            <person name="White J."/>
            <person name="Yandava C."/>
            <person name="Burger G."/>
            <person name="Gray M.W."/>
            <person name="Holland P.W.H."/>
            <person name="King N."/>
            <person name="Lang F.B.F."/>
            <person name="Roger A.J."/>
            <person name="Ruiz-Trillo I."/>
            <person name="Lander E."/>
            <person name="Nusbaum C."/>
        </authorList>
    </citation>
    <scope>NUCLEOTIDE SEQUENCE [LARGE SCALE GENOMIC DNA]</scope>
    <source>
        <strain evidence="3 4">DAOM BR117</strain>
    </source>
</reference>
<dbReference type="VEuPathDB" id="FungiDB:SPPG_01014"/>
<dbReference type="PANTHER" id="PTHR48081">
    <property type="entry name" value="AB HYDROLASE SUPERFAMILY PROTEIN C4A8.06C"/>
    <property type="match status" value="1"/>
</dbReference>
<dbReference type="OMA" id="SPWCSLT"/>
<dbReference type="Pfam" id="PF07859">
    <property type="entry name" value="Abhydrolase_3"/>
    <property type="match status" value="1"/>
</dbReference>
<dbReference type="eggNOG" id="KOG1515">
    <property type="taxonomic scope" value="Eukaryota"/>
</dbReference>
<dbReference type="AlphaFoldDB" id="A0A0L0HR43"/>
<evidence type="ECO:0000259" key="2">
    <source>
        <dbReference type="Pfam" id="PF07859"/>
    </source>
</evidence>
<dbReference type="EMBL" id="KQ257451">
    <property type="protein sequence ID" value="KND03533.1"/>
    <property type="molecule type" value="Genomic_DNA"/>
</dbReference>
<dbReference type="OrthoDB" id="408631at2759"/>
<proteinExistence type="predicted"/>
<name>A0A0L0HR43_SPIPD</name>
<dbReference type="STRING" id="645134.A0A0L0HR43"/>
<dbReference type="SUPFAM" id="SSF53474">
    <property type="entry name" value="alpha/beta-Hydrolases"/>
    <property type="match status" value="1"/>
</dbReference>
<organism evidence="3 4">
    <name type="scientific">Spizellomyces punctatus (strain DAOM BR117)</name>
    <dbReference type="NCBI Taxonomy" id="645134"/>
    <lineage>
        <taxon>Eukaryota</taxon>
        <taxon>Fungi</taxon>
        <taxon>Fungi incertae sedis</taxon>
        <taxon>Chytridiomycota</taxon>
        <taxon>Chytridiomycota incertae sedis</taxon>
        <taxon>Chytridiomycetes</taxon>
        <taxon>Spizellomycetales</taxon>
        <taxon>Spizellomycetaceae</taxon>
        <taxon>Spizellomyces</taxon>
    </lineage>
</organism>
<dbReference type="InParanoid" id="A0A0L0HR43"/>
<evidence type="ECO:0000313" key="4">
    <source>
        <dbReference type="Proteomes" id="UP000053201"/>
    </source>
</evidence>
<keyword evidence="4" id="KW-1185">Reference proteome</keyword>
<gene>
    <name evidence="3" type="ORF">SPPG_01014</name>
</gene>
<protein>
    <recommendedName>
        <fullName evidence="2">Alpha/beta hydrolase fold-3 domain-containing protein</fullName>
    </recommendedName>
</protein>
<dbReference type="Gene3D" id="3.40.50.1820">
    <property type="entry name" value="alpha/beta hydrolase"/>
    <property type="match status" value="1"/>
</dbReference>
<evidence type="ECO:0000256" key="1">
    <source>
        <dbReference type="ARBA" id="ARBA00022801"/>
    </source>
</evidence>
<feature type="domain" description="Alpha/beta hydrolase fold-3" evidence="2">
    <location>
        <begin position="152"/>
        <end position="366"/>
    </location>
</feature>
<dbReference type="GO" id="GO:0016787">
    <property type="term" value="F:hydrolase activity"/>
    <property type="evidence" value="ECO:0007669"/>
    <property type="project" value="UniProtKB-KW"/>
</dbReference>
<dbReference type="PANTHER" id="PTHR48081:SF8">
    <property type="entry name" value="ALPHA_BETA HYDROLASE FOLD-3 DOMAIN-CONTAINING PROTEIN-RELATED"/>
    <property type="match status" value="1"/>
</dbReference>
<dbReference type="Proteomes" id="UP000053201">
    <property type="component" value="Unassembled WGS sequence"/>
</dbReference>
<dbReference type="InterPro" id="IPR050300">
    <property type="entry name" value="GDXG_lipolytic_enzyme"/>
</dbReference>
<sequence>MSKELVTLTQNDAENPARRLAFLWGIVGAWFSRIDVWLRGTRHNTPLFALYALFKLVHVFFRRLLTGPLVPVWSYKAEVGIALLQYGLHSDLEFVRTLLTRASNLTIGRGTVVYVDEENLKGSWLTLRDVKPVLHVGVRDAKGLSVQTPLTIFYVHGGGYCFGMPLMYQSQLLQLLRDLKESYGIAAQIFCVKYPLSPEVPFPGAIDSVIAAYNALLAHMFDPSRIILGGDSAGGGLVLNLLQHLRSTAPSKLPLCANLISPFVNQQATAPSMVANEPYDFLSRRSILDMAGRYRNSATFPAPDDPGLAEPRVSPINGDVHGLPPLLVTVGTKEIFLDDVNALVSKCQQSGVIVELDVGEGMVHNYPLLEQVFGRPAREGLGRIATWMAKMVKDSQQQF</sequence>
<accession>A0A0L0HR43</accession>
<keyword evidence="1" id="KW-0378">Hydrolase</keyword>
<evidence type="ECO:0000313" key="3">
    <source>
        <dbReference type="EMBL" id="KND03533.1"/>
    </source>
</evidence>
<dbReference type="GeneID" id="27684709"/>
<dbReference type="InterPro" id="IPR029058">
    <property type="entry name" value="AB_hydrolase_fold"/>
</dbReference>
<dbReference type="RefSeq" id="XP_016611572.1">
    <property type="nucleotide sequence ID" value="XM_016749339.1"/>
</dbReference>
<dbReference type="InterPro" id="IPR013094">
    <property type="entry name" value="AB_hydrolase_3"/>
</dbReference>